<keyword evidence="2" id="KW-1185">Reference proteome</keyword>
<name>A0A2C9U2M3_MANES</name>
<comment type="caution">
    <text evidence="1">The sequence shown here is derived from an EMBL/GenBank/DDBJ whole genome shotgun (WGS) entry which is preliminary data.</text>
</comment>
<evidence type="ECO:0000313" key="2">
    <source>
        <dbReference type="Proteomes" id="UP000091857"/>
    </source>
</evidence>
<proteinExistence type="predicted"/>
<dbReference type="EMBL" id="CM004404">
    <property type="protein sequence ID" value="OAY23518.2"/>
    <property type="molecule type" value="Genomic_DNA"/>
</dbReference>
<evidence type="ECO:0000313" key="1">
    <source>
        <dbReference type="EMBL" id="OAY23518.2"/>
    </source>
</evidence>
<dbReference type="AlphaFoldDB" id="A0A2C9U2M3"/>
<gene>
    <name evidence="1" type="ORF">MANES_18G080000v8</name>
</gene>
<dbReference type="Proteomes" id="UP000091857">
    <property type="component" value="Chromosome 18"/>
</dbReference>
<accession>A0A2C9U2M3</accession>
<protein>
    <submittedName>
        <fullName evidence="1">Uncharacterized protein</fullName>
    </submittedName>
</protein>
<sequence length="769" mass="85440">MPASPSFPSDGRGKWKRRKREPQITPKQHPKYQHRDPHDDDDDDAIEEDNDNRHHHLDGDSEDHLNPDLTQSAVLPDSSHIETEVFADGGVRICDFPSVTKLVVNRPHESVLAVVALESANLIGVSSGNGRSQVPNLENVSYGQLQAVSAVPAEGLGSDQERNDGGNSAYVVTPPPVMEGKGVVKRYGTRVHVVPMHSDWFSPATVNQLERQVVPHFFSGKSPDYTPEKYMECRNYIVAKYMGNPEKRICVSDCQGLVFGIENEDLAQIVRFLDHWGIINYCAAPSSHETWNGESYLREDQNGEVHVPSAALKSIDSLIKFDKPQCRIKAADIYSPLSCHDDDFSDLDNRIRERISENCCTYCCQPLPGMYYQSQKEIDILLCSDCFHDGRFVINHSSLDFIKMDPTKDYSDFNGESWSDQETLLLLEAMEIYNENWNEIAEHVGSKSKSQCILHFVRLPMEDDLLENIEVRSMSKLPHPSSRDDHGRLHSRSNGSCHQDADAESRIPFVNSGNAVMSLVAFLASAVGPRIAAACARASLAALFEDNRVSSERLHGREGNFYGEVANSIQQKEKVEAAVEAGLAGAATKAKLFADHDEREIQRLSANIINHQLKRLELKLKHFAEVETFLMRECEQVEKTRLRFVAERARFLAMRNGPPMSASQMNIAGVSPSMVNNNVGSNRQQVMPTASSQPSVSGYGNNQQAHPRMPFMQLGQPQPMLPLGPRQPLTAMQPSSSIPSNAMFNASGNSQSSLNQMLRSVSGPSSGLC</sequence>
<dbReference type="STRING" id="3983.A0A2C9U2M3"/>
<dbReference type="PANTHER" id="PTHR34193">
    <property type="entry name" value="OS11G0199801 PROTEIN"/>
    <property type="match status" value="1"/>
</dbReference>
<dbReference type="PANTHER" id="PTHR34193:SF1">
    <property type="entry name" value="EXPRESSED PROTEIN"/>
    <property type="match status" value="1"/>
</dbReference>
<reference evidence="2" key="1">
    <citation type="journal article" date="2016" name="Nat. Biotechnol.">
        <title>Sequencing wild and cultivated cassava and related species reveals extensive interspecific hybridization and genetic diversity.</title>
        <authorList>
            <person name="Bredeson J.V."/>
            <person name="Lyons J.B."/>
            <person name="Prochnik S.E."/>
            <person name="Wu G.A."/>
            <person name="Ha C.M."/>
            <person name="Edsinger-Gonzales E."/>
            <person name="Grimwood J."/>
            <person name="Schmutz J."/>
            <person name="Rabbi I.Y."/>
            <person name="Egesi C."/>
            <person name="Nauluvula P."/>
            <person name="Lebot V."/>
            <person name="Ndunguru J."/>
            <person name="Mkamilo G."/>
            <person name="Bart R.S."/>
            <person name="Setter T.L."/>
            <person name="Gleadow R.M."/>
            <person name="Kulakow P."/>
            <person name="Ferguson M.E."/>
            <person name="Rounsley S."/>
            <person name="Rokhsar D.S."/>
        </authorList>
    </citation>
    <scope>NUCLEOTIDE SEQUENCE [LARGE SCALE GENOMIC DNA]</scope>
    <source>
        <strain evidence="2">cv. AM560-2</strain>
    </source>
</reference>
<organism evidence="1 2">
    <name type="scientific">Manihot esculenta</name>
    <name type="common">Cassava</name>
    <name type="synonym">Jatropha manihot</name>
    <dbReference type="NCBI Taxonomy" id="3983"/>
    <lineage>
        <taxon>Eukaryota</taxon>
        <taxon>Viridiplantae</taxon>
        <taxon>Streptophyta</taxon>
        <taxon>Embryophyta</taxon>
        <taxon>Tracheophyta</taxon>
        <taxon>Spermatophyta</taxon>
        <taxon>Magnoliopsida</taxon>
        <taxon>eudicotyledons</taxon>
        <taxon>Gunneridae</taxon>
        <taxon>Pentapetalae</taxon>
        <taxon>rosids</taxon>
        <taxon>fabids</taxon>
        <taxon>Malpighiales</taxon>
        <taxon>Euphorbiaceae</taxon>
        <taxon>Crotonoideae</taxon>
        <taxon>Manihoteae</taxon>
        <taxon>Manihot</taxon>
    </lineage>
</organism>